<evidence type="ECO:0000256" key="6">
    <source>
        <dbReference type="ARBA" id="ARBA00023034"/>
    </source>
</evidence>
<dbReference type="GO" id="GO:0000139">
    <property type="term" value="C:Golgi membrane"/>
    <property type="evidence" value="ECO:0007669"/>
    <property type="project" value="UniProtKB-SubCell"/>
</dbReference>
<reference evidence="10" key="1">
    <citation type="submission" date="2021-04" db="EMBL/GenBank/DDBJ databases">
        <authorList>
            <person name="Chebbi M.A.C M."/>
        </authorList>
    </citation>
    <scope>NUCLEOTIDE SEQUENCE</scope>
</reference>
<protein>
    <submittedName>
        <fullName evidence="10">Similar to PGAP2: Post-GPI attachment to proteins factor 2 (Drosophila melanogaster)</fullName>
    </submittedName>
</protein>
<dbReference type="Pfam" id="PF10277">
    <property type="entry name" value="Frag1"/>
    <property type="match status" value="1"/>
</dbReference>
<dbReference type="OrthoDB" id="68581at2759"/>
<evidence type="ECO:0000313" key="10">
    <source>
        <dbReference type="EMBL" id="CAG5109149.1"/>
    </source>
</evidence>
<feature type="transmembrane region" description="Helical" evidence="8">
    <location>
        <begin position="228"/>
        <end position="245"/>
    </location>
</feature>
<feature type="transmembrane region" description="Helical" evidence="8">
    <location>
        <begin position="190"/>
        <end position="208"/>
    </location>
</feature>
<dbReference type="InterPro" id="IPR019402">
    <property type="entry name" value="CWH43_N"/>
</dbReference>
<dbReference type="PANTHER" id="PTHR12892">
    <property type="entry name" value="FGF RECEPTOR ACTIVATING PROTEIN 1"/>
    <property type="match status" value="1"/>
</dbReference>
<gene>
    <name evidence="10" type="ORF">HICCMSTLAB_LOCUS13785</name>
</gene>
<evidence type="ECO:0000256" key="7">
    <source>
        <dbReference type="ARBA" id="ARBA00023136"/>
    </source>
</evidence>
<keyword evidence="6" id="KW-0333">Golgi apparatus</keyword>
<evidence type="ECO:0000256" key="3">
    <source>
        <dbReference type="ARBA" id="ARBA00022502"/>
    </source>
</evidence>
<dbReference type="AlphaFoldDB" id="A0A8J2HN95"/>
<comment type="subcellular location">
    <subcellularLocation>
        <location evidence="1">Golgi apparatus membrane</location>
        <topology evidence="1">Multi-pass membrane protein</topology>
    </subcellularLocation>
</comment>
<evidence type="ECO:0000256" key="4">
    <source>
        <dbReference type="ARBA" id="ARBA00022692"/>
    </source>
</evidence>
<keyword evidence="3" id="KW-0337">GPI-anchor biosynthesis</keyword>
<evidence type="ECO:0000259" key="9">
    <source>
        <dbReference type="Pfam" id="PF10277"/>
    </source>
</evidence>
<comment type="caution">
    <text evidence="10">The sequence shown here is derived from an EMBL/GenBank/DDBJ whole genome shotgun (WGS) entry which is preliminary data.</text>
</comment>
<evidence type="ECO:0000256" key="8">
    <source>
        <dbReference type="SAM" id="Phobius"/>
    </source>
</evidence>
<feature type="transmembrane region" description="Helical" evidence="8">
    <location>
        <begin position="30"/>
        <end position="50"/>
    </location>
</feature>
<accession>A0A8J2HN95</accession>
<evidence type="ECO:0000256" key="1">
    <source>
        <dbReference type="ARBA" id="ARBA00004653"/>
    </source>
</evidence>
<name>A0A8J2HN95_COTCN</name>
<keyword evidence="5 8" id="KW-1133">Transmembrane helix</keyword>
<dbReference type="EMBL" id="CAJNRD030001124">
    <property type="protein sequence ID" value="CAG5109149.1"/>
    <property type="molecule type" value="Genomic_DNA"/>
</dbReference>
<feature type="domain" description="CWH43-like N-terminal" evidence="9">
    <location>
        <begin position="27"/>
        <end position="245"/>
    </location>
</feature>
<dbReference type="GO" id="GO:0005789">
    <property type="term" value="C:endoplasmic reticulum membrane"/>
    <property type="evidence" value="ECO:0007669"/>
    <property type="project" value="TreeGrafter"/>
</dbReference>
<dbReference type="Proteomes" id="UP000786811">
    <property type="component" value="Unassembled WGS sequence"/>
</dbReference>
<dbReference type="PANTHER" id="PTHR12892:SF11">
    <property type="entry name" value="POST-GPI ATTACHMENT TO PROTEINS FACTOR 2"/>
    <property type="match status" value="1"/>
</dbReference>
<comment type="similarity">
    <text evidence="2">Belongs to the PGAP2 family.</text>
</comment>
<evidence type="ECO:0000256" key="5">
    <source>
        <dbReference type="ARBA" id="ARBA00022989"/>
    </source>
</evidence>
<evidence type="ECO:0000256" key="2">
    <source>
        <dbReference type="ARBA" id="ARBA00007414"/>
    </source>
</evidence>
<feature type="transmembrane region" description="Helical" evidence="8">
    <location>
        <begin position="118"/>
        <end position="139"/>
    </location>
</feature>
<keyword evidence="11" id="KW-1185">Reference proteome</keyword>
<organism evidence="10 11">
    <name type="scientific">Cotesia congregata</name>
    <name type="common">Parasitoid wasp</name>
    <name type="synonym">Apanteles congregatus</name>
    <dbReference type="NCBI Taxonomy" id="51543"/>
    <lineage>
        <taxon>Eukaryota</taxon>
        <taxon>Metazoa</taxon>
        <taxon>Ecdysozoa</taxon>
        <taxon>Arthropoda</taxon>
        <taxon>Hexapoda</taxon>
        <taxon>Insecta</taxon>
        <taxon>Pterygota</taxon>
        <taxon>Neoptera</taxon>
        <taxon>Endopterygota</taxon>
        <taxon>Hymenoptera</taxon>
        <taxon>Apocrita</taxon>
        <taxon>Ichneumonoidea</taxon>
        <taxon>Braconidae</taxon>
        <taxon>Microgastrinae</taxon>
        <taxon>Cotesia</taxon>
    </lineage>
</organism>
<dbReference type="InterPro" id="IPR039545">
    <property type="entry name" value="PGAP2"/>
</dbReference>
<keyword evidence="4 8" id="KW-0812">Transmembrane</keyword>
<proteinExistence type="inferred from homology"/>
<evidence type="ECO:0000313" key="11">
    <source>
        <dbReference type="Proteomes" id="UP000786811"/>
    </source>
</evidence>
<dbReference type="GO" id="GO:0006506">
    <property type="term" value="P:GPI anchor biosynthetic process"/>
    <property type="evidence" value="ECO:0007669"/>
    <property type="project" value="UniProtKB-KW"/>
</dbReference>
<feature type="transmembrane region" description="Helical" evidence="8">
    <location>
        <begin position="151"/>
        <end position="170"/>
    </location>
</feature>
<feature type="transmembrane region" description="Helical" evidence="8">
    <location>
        <begin position="88"/>
        <end position="106"/>
    </location>
</feature>
<keyword evidence="7 8" id="KW-0472">Membrane</keyword>
<sequence length="259" mass="30518">MNRMRLNSDYIPLIDEEAPRYRIVIPFKKLAWFTVALPFFGFIFCVVWSVTYNFEHATSTHCNVYNVLPSISAAIGHYEPQRDVWKTAIAIQAVIRALIFVMYYYYYQQTTYRWAQGVINIALFSYAVENISLVTLSFWTSNQNYAFHKLSFITFLLMSFVHMMVATYICKNCRSTPRDPSESKSSVLKVRAMLLNVISILSACYFFWRHNRYCEPFVYSMFAFSEYMVVMTNMLFHLTAAWDFAERRLLISTRGLRIV</sequence>